<keyword evidence="2" id="KW-1185">Reference proteome</keyword>
<name>A0A172YCN1_9GAMM</name>
<dbReference type="SUPFAM" id="SSF53067">
    <property type="entry name" value="Actin-like ATPase domain"/>
    <property type="match status" value="1"/>
</dbReference>
<proteinExistence type="predicted"/>
<dbReference type="Proteomes" id="UP000077875">
    <property type="component" value="Chromosome"/>
</dbReference>
<sequence>MALVELEPRRRGMNVACAGVEPRRRGERSARPALERLLERLSPRARRVVTALDADRLLEQRIELPSGLSPCEVERHLHARLSRLAATLDEPPVFDFSLVDDIDFRTRVPQRLSWRLVACRPSELETRLGEFAGLGLKIAAVDVDLFALSRLVERTPADALLYRDGHRLWLVRDGFRLAMDLAGVDPGQALVDWLPAVWGDAPPVRLWLAGDGWASSDPIGLSGALGRRVAPYESRAIGTRPGRGDGGDARLALAYALAVRGCR</sequence>
<protein>
    <submittedName>
        <fullName evidence="1">Uncharacterized protein</fullName>
    </submittedName>
</protein>
<dbReference type="STRING" id="376489.A5892_05500"/>
<dbReference type="KEGG" id="haa:A5892_05500"/>
<dbReference type="InterPro" id="IPR043129">
    <property type="entry name" value="ATPase_NBD"/>
</dbReference>
<dbReference type="AlphaFoldDB" id="A0A172YCN1"/>
<evidence type="ECO:0000313" key="1">
    <source>
        <dbReference type="EMBL" id="ANF56987.1"/>
    </source>
</evidence>
<dbReference type="InterPro" id="IPR005883">
    <property type="entry name" value="PilM"/>
</dbReference>
<dbReference type="Pfam" id="PF11104">
    <property type="entry name" value="PilM_2"/>
    <property type="match status" value="1"/>
</dbReference>
<accession>A0A172YCN1</accession>
<gene>
    <name evidence="1" type="ORF">A5892_05500</name>
</gene>
<reference evidence="1 2" key="1">
    <citation type="submission" date="2016-04" db="EMBL/GenBank/DDBJ databases">
        <title>Complete Genome Sequence of Halotalea alkalilenta IHB B 13600.</title>
        <authorList>
            <person name="Swarnkar M.K."/>
            <person name="Sharma A."/>
            <person name="Kaushal K."/>
            <person name="Soni R."/>
            <person name="Rana S."/>
            <person name="Singh A.K."/>
            <person name="Gulati A."/>
        </authorList>
    </citation>
    <scope>NUCLEOTIDE SEQUENCE [LARGE SCALE GENOMIC DNA]</scope>
    <source>
        <strain evidence="1 2">IHB B 13600</strain>
    </source>
</reference>
<evidence type="ECO:0000313" key="2">
    <source>
        <dbReference type="Proteomes" id="UP000077875"/>
    </source>
</evidence>
<organism evidence="1 2">
    <name type="scientific">Halotalea alkalilenta</name>
    <dbReference type="NCBI Taxonomy" id="376489"/>
    <lineage>
        <taxon>Bacteria</taxon>
        <taxon>Pseudomonadati</taxon>
        <taxon>Pseudomonadota</taxon>
        <taxon>Gammaproteobacteria</taxon>
        <taxon>Oceanospirillales</taxon>
        <taxon>Halomonadaceae</taxon>
        <taxon>Halotalea</taxon>
    </lineage>
</organism>
<dbReference type="EMBL" id="CP015243">
    <property type="protein sequence ID" value="ANF56987.1"/>
    <property type="molecule type" value="Genomic_DNA"/>
</dbReference>